<name>A0A967B563_9PROT</name>
<keyword evidence="2" id="KW-1185">Reference proteome</keyword>
<dbReference type="Proteomes" id="UP000597459">
    <property type="component" value="Unassembled WGS sequence"/>
</dbReference>
<dbReference type="Pfam" id="PF26318">
    <property type="entry name" value="SocB"/>
    <property type="match status" value="1"/>
</dbReference>
<evidence type="ECO:0000313" key="1">
    <source>
        <dbReference type="EMBL" id="NHO53083.1"/>
    </source>
</evidence>
<proteinExistence type="predicted"/>
<organism evidence="1 2">
    <name type="scientific">Acetobacter estunensis</name>
    <dbReference type="NCBI Taxonomy" id="104097"/>
    <lineage>
        <taxon>Bacteria</taxon>
        <taxon>Pseudomonadati</taxon>
        <taxon>Pseudomonadota</taxon>
        <taxon>Alphaproteobacteria</taxon>
        <taxon>Acetobacterales</taxon>
        <taxon>Acetobacteraceae</taxon>
        <taxon>Acetobacter</taxon>
    </lineage>
</organism>
<gene>
    <name evidence="1" type="ORF">GOB87_03785</name>
</gene>
<accession>A0A967B563</accession>
<protein>
    <submittedName>
        <fullName evidence="1">Uncharacterized protein</fullName>
    </submittedName>
</protein>
<sequence length="195" mass="22787">MKNELGLLLPDVPWENIEKKIRRDCQKQKDPERAQQFNIIKGRILFDYIRKNNVLFREFPMPFGPTLPDDKNIKFWHDRIGIKSGVAFSLFLDFRSQSGIDSSITRKIVFSIQKAFVLSQDPDLDSVLPCIINILGSKKKGFYLEEHIYEGNDFLDITEINNLLLSVYDDWLRILDEVSAPVKKTGTDDRNYRLF</sequence>
<evidence type="ECO:0000313" key="2">
    <source>
        <dbReference type="Proteomes" id="UP000597459"/>
    </source>
</evidence>
<dbReference type="RefSeq" id="WP_166313232.1">
    <property type="nucleotide sequence ID" value="NZ_WOTH01000005.1"/>
</dbReference>
<dbReference type="EMBL" id="WOTH01000005">
    <property type="protein sequence ID" value="NHO53083.1"/>
    <property type="molecule type" value="Genomic_DNA"/>
</dbReference>
<dbReference type="InterPro" id="IPR059063">
    <property type="entry name" value="SocB"/>
</dbReference>
<reference evidence="1" key="1">
    <citation type="submission" date="2019-11" db="EMBL/GenBank/DDBJ databases">
        <title>Description of new Acetobacter species.</title>
        <authorList>
            <person name="Cleenwerck I."/>
            <person name="Sombolestani A.S."/>
        </authorList>
    </citation>
    <scope>NUCLEOTIDE SEQUENCE</scope>
    <source>
        <strain evidence="1">LMG 1626</strain>
    </source>
</reference>
<dbReference type="AlphaFoldDB" id="A0A967B563"/>
<comment type="caution">
    <text evidence="1">The sequence shown here is derived from an EMBL/GenBank/DDBJ whole genome shotgun (WGS) entry which is preliminary data.</text>
</comment>